<evidence type="ECO:0000313" key="2">
    <source>
        <dbReference type="EMBL" id="MBO8485391.1"/>
    </source>
</evidence>
<proteinExistence type="predicted"/>
<dbReference type="InterPro" id="IPR011871">
    <property type="entry name" value="Fib_succ_major"/>
</dbReference>
<comment type="caution">
    <text evidence="2">The sequence shown here is derived from an EMBL/GenBank/DDBJ whole genome shotgun (WGS) entry which is preliminary data.</text>
</comment>
<evidence type="ECO:0000313" key="3">
    <source>
        <dbReference type="Proteomes" id="UP000823750"/>
    </source>
</evidence>
<dbReference type="Pfam" id="PF09603">
    <property type="entry name" value="Fib_succ_major"/>
    <property type="match status" value="1"/>
</dbReference>
<reference evidence="2" key="1">
    <citation type="submission" date="2020-10" db="EMBL/GenBank/DDBJ databases">
        <authorList>
            <person name="Gilroy R."/>
        </authorList>
    </citation>
    <scope>NUCLEOTIDE SEQUENCE</scope>
    <source>
        <strain evidence="2">B2-16538</strain>
    </source>
</reference>
<feature type="domain" description="Fibrobacter succinogenes major paralogous" evidence="1">
    <location>
        <begin position="167"/>
        <end position="362"/>
    </location>
</feature>
<sequence length="366" mass="39819">MNYRKTWLAAAIIIAAAGIVSCKDDDDDTISLPYLDGTPSFELPRYVTAGTEMTLTAEEVTNPTGAEITYKWDVTRGSDEMLDDEETETDGGRTLSLKFSASDGKDTLCNFTVTCATEATGYYGTSYTAVTTAVNGNSLKHADFEFGEGIHGGKVTDLRTGDEYNTVVINGREWTAENMHYGLEEPKTGVALEEADAVSGIFGRYYKWEDAVSVCEGLGEGWALPSHSDWDALCTALGAGSQEGGNITEDGLTAKWEGVTGSLMSDATFNLDKMWEYWTAVGDLTNESGLSVIPAGYATVMDNGSSDIYTFDGFGEYAGFWTSTEHSTGSSAYYVYFWDKYPDMRLGYVDKKSFALPVRCVRSVQP</sequence>
<dbReference type="Gene3D" id="2.60.40.10">
    <property type="entry name" value="Immunoglobulins"/>
    <property type="match status" value="1"/>
</dbReference>
<gene>
    <name evidence="2" type="ORF">IAB78_03085</name>
</gene>
<organism evidence="2 3">
    <name type="scientific">Candidatus Cryptobacteroides excrementavium</name>
    <dbReference type="NCBI Taxonomy" id="2840759"/>
    <lineage>
        <taxon>Bacteria</taxon>
        <taxon>Pseudomonadati</taxon>
        <taxon>Bacteroidota</taxon>
        <taxon>Bacteroidia</taxon>
        <taxon>Bacteroidales</taxon>
        <taxon>Candidatus Cryptobacteroides</taxon>
    </lineage>
</organism>
<accession>A0A9D9NRI5</accession>
<reference evidence="2" key="2">
    <citation type="journal article" date="2021" name="PeerJ">
        <title>Extensive microbial diversity within the chicken gut microbiome revealed by metagenomics and culture.</title>
        <authorList>
            <person name="Gilroy R."/>
            <person name="Ravi A."/>
            <person name="Getino M."/>
            <person name="Pursley I."/>
            <person name="Horton D.L."/>
            <person name="Alikhan N.F."/>
            <person name="Baker D."/>
            <person name="Gharbi K."/>
            <person name="Hall N."/>
            <person name="Watson M."/>
            <person name="Adriaenssens E.M."/>
            <person name="Foster-Nyarko E."/>
            <person name="Jarju S."/>
            <person name="Secka A."/>
            <person name="Antonio M."/>
            <person name="Oren A."/>
            <person name="Chaudhuri R.R."/>
            <person name="La Ragione R."/>
            <person name="Hildebrand F."/>
            <person name="Pallen M.J."/>
        </authorList>
    </citation>
    <scope>NUCLEOTIDE SEQUENCE</scope>
    <source>
        <strain evidence="2">B2-16538</strain>
    </source>
</reference>
<dbReference type="NCBIfam" id="TIGR02145">
    <property type="entry name" value="Fib_succ_major"/>
    <property type="match status" value="1"/>
</dbReference>
<dbReference type="EMBL" id="JADILX010000053">
    <property type="protein sequence ID" value="MBO8485391.1"/>
    <property type="molecule type" value="Genomic_DNA"/>
</dbReference>
<dbReference type="Proteomes" id="UP000823750">
    <property type="component" value="Unassembled WGS sequence"/>
</dbReference>
<name>A0A9D9NRI5_9BACT</name>
<evidence type="ECO:0000259" key="1">
    <source>
        <dbReference type="Pfam" id="PF09603"/>
    </source>
</evidence>
<dbReference type="PROSITE" id="PS51257">
    <property type="entry name" value="PROKAR_LIPOPROTEIN"/>
    <property type="match status" value="1"/>
</dbReference>
<protein>
    <recommendedName>
        <fullName evidence="1">Fibrobacter succinogenes major paralogous domain-containing protein</fullName>
    </recommendedName>
</protein>
<dbReference type="AlphaFoldDB" id="A0A9D9NRI5"/>
<dbReference type="InterPro" id="IPR013783">
    <property type="entry name" value="Ig-like_fold"/>
</dbReference>